<feature type="region of interest" description="Disordered" evidence="1">
    <location>
        <begin position="1"/>
        <end position="20"/>
    </location>
</feature>
<comment type="caution">
    <text evidence="3">The sequence shown here is derived from an EMBL/GenBank/DDBJ whole genome shotgun (WGS) entry which is preliminary data.</text>
</comment>
<keyword evidence="2" id="KW-0472">Membrane</keyword>
<reference evidence="3" key="2">
    <citation type="submission" date="2022-07" db="EMBL/GenBank/DDBJ databases">
        <authorList>
            <person name="Goncalves M.F.M."/>
            <person name="Hilario S."/>
            <person name="Van De Peer Y."/>
            <person name="Esteves A.C."/>
            <person name="Alves A."/>
        </authorList>
    </citation>
    <scope>NUCLEOTIDE SEQUENCE</scope>
    <source>
        <strain evidence="3">MUM 19.33</strain>
    </source>
</reference>
<dbReference type="RefSeq" id="XP_051358669.1">
    <property type="nucleotide sequence ID" value="XM_051510429.1"/>
</dbReference>
<accession>A0A9P9XUI4</accession>
<sequence length="297" mass="32609">MDPSQQPQQGQFSQYQQQQQQYQYQPAMEGVKPPPPHVSPRNIWLSKVIFRILSAIFSIVIIGLLAYIGTEGYDGYYYGTNPLAVMLPPACAGLVWDLGELIAVLVRGGHRGTHPGAVVALDLILWLAFVVTVVVFALVYAEDDYYYWYEYDEIIITNRVIVAFGSIEVAIHLLLFIFGCYETSIRNRMMPPVVYIPGPMGYGMPPPSQQPQHFSQYGAHAPGQPIMLPVGQAPPAGYVAYSHGPQDGPASKQYDASTVSPLPQEPSPIHTTPTPARGDCRDSHQPVEVSGHSNVGA</sequence>
<evidence type="ECO:0000256" key="2">
    <source>
        <dbReference type="SAM" id="Phobius"/>
    </source>
</evidence>
<organism evidence="3 4">
    <name type="scientific">Emericellopsis cladophorae</name>
    <dbReference type="NCBI Taxonomy" id="2686198"/>
    <lineage>
        <taxon>Eukaryota</taxon>
        <taxon>Fungi</taxon>
        <taxon>Dikarya</taxon>
        <taxon>Ascomycota</taxon>
        <taxon>Pezizomycotina</taxon>
        <taxon>Sordariomycetes</taxon>
        <taxon>Hypocreomycetidae</taxon>
        <taxon>Hypocreales</taxon>
        <taxon>Bionectriaceae</taxon>
        <taxon>Emericellopsis</taxon>
    </lineage>
</organism>
<dbReference type="OrthoDB" id="5279542at2759"/>
<keyword evidence="2" id="KW-0812">Transmembrane</keyword>
<keyword evidence="2" id="KW-1133">Transmembrane helix</keyword>
<dbReference type="GeneID" id="75826922"/>
<dbReference type="EMBL" id="JAGIXG020000100">
    <property type="protein sequence ID" value="KAI6777813.1"/>
    <property type="molecule type" value="Genomic_DNA"/>
</dbReference>
<feature type="transmembrane region" description="Helical" evidence="2">
    <location>
        <begin position="83"/>
        <end position="106"/>
    </location>
</feature>
<evidence type="ECO:0000256" key="1">
    <source>
        <dbReference type="SAM" id="MobiDB-lite"/>
    </source>
</evidence>
<keyword evidence="4" id="KW-1185">Reference proteome</keyword>
<reference evidence="3" key="1">
    <citation type="journal article" date="2021" name="J Fungi (Basel)">
        <title>Genomic and Metabolomic Analyses of the Marine Fungus Emericellopsis cladophorae: Insights into Saltwater Adaptability Mechanisms and Its Biosynthetic Potential.</title>
        <authorList>
            <person name="Goncalves M.F.M."/>
            <person name="Hilario S."/>
            <person name="Van de Peer Y."/>
            <person name="Esteves A.C."/>
            <person name="Alves A."/>
        </authorList>
    </citation>
    <scope>NUCLEOTIDE SEQUENCE</scope>
    <source>
        <strain evidence="3">MUM 19.33</strain>
    </source>
</reference>
<feature type="transmembrane region" description="Helical" evidence="2">
    <location>
        <begin position="48"/>
        <end position="68"/>
    </location>
</feature>
<dbReference type="Proteomes" id="UP001055219">
    <property type="component" value="Unassembled WGS sequence"/>
</dbReference>
<dbReference type="AlphaFoldDB" id="A0A9P9XUI4"/>
<evidence type="ECO:0008006" key="5">
    <source>
        <dbReference type="Google" id="ProtNLM"/>
    </source>
</evidence>
<feature type="transmembrane region" description="Helical" evidence="2">
    <location>
        <begin position="160"/>
        <end position="181"/>
    </location>
</feature>
<evidence type="ECO:0000313" key="4">
    <source>
        <dbReference type="Proteomes" id="UP001055219"/>
    </source>
</evidence>
<feature type="transmembrane region" description="Helical" evidence="2">
    <location>
        <begin position="118"/>
        <end position="140"/>
    </location>
</feature>
<name>A0A9P9XUI4_9HYPO</name>
<proteinExistence type="predicted"/>
<evidence type="ECO:0000313" key="3">
    <source>
        <dbReference type="EMBL" id="KAI6777813.1"/>
    </source>
</evidence>
<gene>
    <name evidence="3" type="ORF">J7T54_000403</name>
</gene>
<protein>
    <recommendedName>
        <fullName evidence="5">MARVEL domain-containing protein</fullName>
    </recommendedName>
</protein>
<feature type="region of interest" description="Disordered" evidence="1">
    <location>
        <begin position="239"/>
        <end position="297"/>
    </location>
</feature>